<dbReference type="Gene3D" id="1.25.40.20">
    <property type="entry name" value="Ankyrin repeat-containing domain"/>
    <property type="match status" value="1"/>
</dbReference>
<evidence type="ECO:0000256" key="2">
    <source>
        <dbReference type="ARBA" id="ARBA00022737"/>
    </source>
</evidence>
<feature type="region of interest" description="Disordered" evidence="5">
    <location>
        <begin position="876"/>
        <end position="946"/>
    </location>
</feature>
<evidence type="ECO:0000256" key="5">
    <source>
        <dbReference type="SAM" id="MobiDB-lite"/>
    </source>
</evidence>
<keyword evidence="2" id="KW-0677">Repeat</keyword>
<gene>
    <name evidence="6" type="ORF">ADEAN_000773300</name>
</gene>
<dbReference type="Proteomes" id="UP000515908">
    <property type="component" value="Chromosome 16"/>
</dbReference>
<proteinExistence type="inferred from homology"/>
<dbReference type="GO" id="GO:0016567">
    <property type="term" value="P:protein ubiquitination"/>
    <property type="evidence" value="ECO:0007669"/>
    <property type="project" value="TreeGrafter"/>
</dbReference>
<dbReference type="Pfam" id="PF00023">
    <property type="entry name" value="Ank"/>
    <property type="match status" value="1"/>
</dbReference>
<feature type="repeat" description="ANK" evidence="4">
    <location>
        <begin position="244"/>
        <end position="270"/>
    </location>
</feature>
<dbReference type="PANTHER" id="PTHR24136:SF15">
    <property type="entry name" value="ANK_REP_REGION DOMAIN-CONTAINING PROTEIN"/>
    <property type="match status" value="1"/>
</dbReference>
<dbReference type="InterPro" id="IPR036770">
    <property type="entry name" value="Ankyrin_rpt-contain_sf"/>
</dbReference>
<comment type="similarity">
    <text evidence="1">Belongs to the ankyrin SOCS box (ASB) family.</text>
</comment>
<feature type="compositionally biased region" description="Polar residues" evidence="5">
    <location>
        <begin position="54"/>
        <end position="77"/>
    </location>
</feature>
<evidence type="ECO:0000313" key="6">
    <source>
        <dbReference type="EMBL" id="CAD2220218.1"/>
    </source>
</evidence>
<dbReference type="AlphaFoldDB" id="A0A7G2CK26"/>
<feature type="region of interest" description="Disordered" evidence="5">
    <location>
        <begin position="53"/>
        <end position="81"/>
    </location>
</feature>
<dbReference type="InterPro" id="IPR002110">
    <property type="entry name" value="Ankyrin_rpt"/>
</dbReference>
<feature type="compositionally biased region" description="Low complexity" evidence="5">
    <location>
        <begin position="660"/>
        <end position="673"/>
    </location>
</feature>
<dbReference type="SMART" id="SM00248">
    <property type="entry name" value="ANK"/>
    <property type="match status" value="5"/>
</dbReference>
<dbReference type="GO" id="GO:0045732">
    <property type="term" value="P:positive regulation of protein catabolic process"/>
    <property type="evidence" value="ECO:0007669"/>
    <property type="project" value="TreeGrafter"/>
</dbReference>
<protein>
    <submittedName>
        <fullName evidence="6">Ankyrin repeats (3 copies)/Ankyrin repeats (Many copies)/Ankyrin repeat, putative</fullName>
    </submittedName>
</protein>
<organism evidence="6 7">
    <name type="scientific">Angomonas deanei</name>
    <dbReference type="NCBI Taxonomy" id="59799"/>
    <lineage>
        <taxon>Eukaryota</taxon>
        <taxon>Discoba</taxon>
        <taxon>Euglenozoa</taxon>
        <taxon>Kinetoplastea</taxon>
        <taxon>Metakinetoplastina</taxon>
        <taxon>Trypanosomatida</taxon>
        <taxon>Trypanosomatidae</taxon>
        <taxon>Strigomonadinae</taxon>
        <taxon>Angomonas</taxon>
    </lineage>
</organism>
<evidence type="ECO:0000256" key="4">
    <source>
        <dbReference type="PROSITE-ProRule" id="PRU00023"/>
    </source>
</evidence>
<feature type="region of interest" description="Disordered" evidence="5">
    <location>
        <begin position="475"/>
        <end position="496"/>
    </location>
</feature>
<dbReference type="PROSITE" id="PS50088">
    <property type="entry name" value="ANK_REPEAT"/>
    <property type="match status" value="2"/>
</dbReference>
<accession>A0A7G2CK26</accession>
<feature type="compositionally biased region" description="Acidic residues" evidence="5">
    <location>
        <begin position="888"/>
        <end position="897"/>
    </location>
</feature>
<keyword evidence="7" id="KW-1185">Reference proteome</keyword>
<dbReference type="EMBL" id="LR877160">
    <property type="protein sequence ID" value="CAD2220218.1"/>
    <property type="molecule type" value="Genomic_DNA"/>
</dbReference>
<dbReference type="Pfam" id="PF13857">
    <property type="entry name" value="Ank_5"/>
    <property type="match status" value="1"/>
</dbReference>
<evidence type="ECO:0000313" key="7">
    <source>
        <dbReference type="Proteomes" id="UP000515908"/>
    </source>
</evidence>
<feature type="region of interest" description="Disordered" evidence="5">
    <location>
        <begin position="1"/>
        <end position="27"/>
    </location>
</feature>
<sequence>MTAPSGTSSSGNATPGNGLFEDSSSMTHHEALEPIQIDANALLAGVAGSPLPINLQSSGQDDGSSFCDTEKGQSSSEGGARVIDEDDGFYTFIEQIYKCNDDVNTLQPFLHPHGTVYVREKVDEEGYTPLHHAVQGASVNVIRFLFELGADPDARNEDGLTPLHLAVVSRAEAERVFSDNKTAMDTTVDDIDRMKRKRGRQYYYNFLQAAVSNPRGASYGKVEQIGVVTALLAGGATVDYPTFECQTALHLAIRQGEIGVLNTLLRAGADPWIQFTAASVKRDRHVPTWPVVHLQHAGEAWGTCVTTPDEEENPLTTMVIAKGYRTQQETTSRGVSSASLHYYKCPMMLAVELGNAIAVESMLHVLDIQLIERHIENKKREAGQPYDTLSVSSIATPSLHSGTATAPSSTSTDPRLLFEEQAYVRLLTLPRCHHNLTYLMVALALGNAEVVLTLLRKKLEEVTSTQLLQFELGDTNTEEGEEAAEEEDTASAFSTNTGEYEMDKRRLGNAFHFAAIGNSSECLAFLLDAFEVPDILQPYFMEGNDVKVLNYFSARDNRYAAVRNQKDTPTTKVEEETENRPWSVTAAAECGGDSPLAKSIHHVLLKSPNAEESLETKKNAFVKDFLTSVLVFRQQQTNSGAGTSVLTVQLPKAFSHSHNSDTSVNSSGTSSGSPKVILSLPSEDGSESLVISKLFYNTRVTNTHARVILRRSRRKEARFNAKRAPPIGNKDETKFLLCTSRKRITTVPPLDFSKAVSTLRMRLPGFPIDLPHLNTLEAAVDALCGGGEALNFKFIDRLLGSPATDSTGGSSDGPSAVTLTAAERKELQQALLCVSRRLRLGKLTTEMEEIYAAAKRGRVPGSHVRALHRQAFRGEGAGPIVSSLPSEDSLEESDEDSGSGSGSGSAPSPGVETLPDADSPPATVYGAPTTISGARPHDRCWPPWRR</sequence>
<evidence type="ECO:0000256" key="3">
    <source>
        <dbReference type="ARBA" id="ARBA00023043"/>
    </source>
</evidence>
<feature type="compositionally biased region" description="Polar residues" evidence="5">
    <location>
        <begin position="1"/>
        <end position="15"/>
    </location>
</feature>
<feature type="region of interest" description="Disordered" evidence="5">
    <location>
        <begin position="656"/>
        <end position="678"/>
    </location>
</feature>
<dbReference type="OrthoDB" id="267778at2759"/>
<dbReference type="SUPFAM" id="SSF48403">
    <property type="entry name" value="Ankyrin repeat"/>
    <property type="match status" value="1"/>
</dbReference>
<name>A0A7G2CK26_9TRYP</name>
<keyword evidence="3 4" id="KW-0040">ANK repeat</keyword>
<reference evidence="6 7" key="1">
    <citation type="submission" date="2020-08" db="EMBL/GenBank/DDBJ databases">
        <authorList>
            <person name="Newling K."/>
            <person name="Davey J."/>
            <person name="Forrester S."/>
        </authorList>
    </citation>
    <scope>NUCLEOTIDE SEQUENCE [LARGE SCALE GENOMIC DNA]</scope>
    <source>
        <strain evidence="7">Crithidia deanei Carvalho (ATCC PRA-265)</strain>
    </source>
</reference>
<dbReference type="InterPro" id="IPR051573">
    <property type="entry name" value="Ankyrin-SOCS_box_domain"/>
</dbReference>
<feature type="repeat" description="ANK" evidence="4">
    <location>
        <begin position="125"/>
        <end position="157"/>
    </location>
</feature>
<evidence type="ECO:0000256" key="1">
    <source>
        <dbReference type="ARBA" id="ARBA00005949"/>
    </source>
</evidence>
<dbReference type="VEuPathDB" id="TriTrypDB:ADEAN_000773300"/>
<dbReference type="PROSITE" id="PS50297">
    <property type="entry name" value="ANK_REP_REGION"/>
    <property type="match status" value="2"/>
</dbReference>
<feature type="compositionally biased region" description="Acidic residues" evidence="5">
    <location>
        <begin position="476"/>
        <end position="489"/>
    </location>
</feature>
<dbReference type="PANTHER" id="PTHR24136">
    <property type="entry name" value="SOWAH (DROSOPHILA) HOMOLOG"/>
    <property type="match status" value="1"/>
</dbReference>